<dbReference type="PANTHER" id="PTHR35271">
    <property type="entry name" value="ABC TRANSPORTER, SUBSTRATE-BINDING LIPOPROTEIN-RELATED"/>
    <property type="match status" value="1"/>
</dbReference>
<dbReference type="EMBL" id="JAUSTU010000001">
    <property type="protein sequence ID" value="MDQ0153764.1"/>
    <property type="molecule type" value="Genomic_DNA"/>
</dbReference>
<evidence type="ECO:0000313" key="2">
    <source>
        <dbReference type="EMBL" id="MDQ0153764.1"/>
    </source>
</evidence>
<organism evidence="2 3">
    <name type="scientific">Anoxybacillus andreesenii</name>
    <dbReference type="NCBI Taxonomy" id="1325932"/>
    <lineage>
        <taxon>Bacteria</taxon>
        <taxon>Bacillati</taxon>
        <taxon>Bacillota</taxon>
        <taxon>Bacilli</taxon>
        <taxon>Bacillales</taxon>
        <taxon>Anoxybacillaceae</taxon>
        <taxon>Anoxybacillus</taxon>
    </lineage>
</organism>
<keyword evidence="1" id="KW-1133">Transmembrane helix</keyword>
<dbReference type="InterPro" id="IPR007487">
    <property type="entry name" value="ABC_transpt-TYRBP-like"/>
</dbReference>
<keyword evidence="1" id="KW-0812">Transmembrane</keyword>
<accession>A0ABT9UYK0</accession>
<reference evidence="2 3" key="1">
    <citation type="submission" date="2023-07" db="EMBL/GenBank/DDBJ databases">
        <title>Genomic Encyclopedia of Type Strains, Phase IV (KMG-IV): sequencing the most valuable type-strain genomes for metagenomic binning, comparative biology and taxonomic classification.</title>
        <authorList>
            <person name="Goeker M."/>
        </authorList>
    </citation>
    <scope>NUCLEOTIDE SEQUENCE [LARGE SCALE GENOMIC DNA]</scope>
    <source>
        <strain evidence="2 3">DSM 23948</strain>
    </source>
</reference>
<sequence>MKTKWYLFISIILTLSIVIYNFVSFDKENPYKIGILMVGKERSEKYEGLQAGLLDLGYEKEDFHFIVKSAKDDTELLRKQIKELLNEDIDLIVTLGGIETVELKKQIEKENRTIPVVFAGVAAPREIGIIDDYRSPGGSFTGINNYHTSLSGKRLELLHDLVPSIERVLVIYDQDVDVSRLSLQKTIEAAEALSIKIIPFNVSNKDYKDLMERTVQKNDALLILPSFRIESLTKEIVSFSKEYAIPVMGIYEHEVEAGYLASYGSSFFDQGYHSSRFVSSILQGNSPSQIPTELPDTVRFLINKEVTDKLNIHVSKELIPMAEFINEKGEIQ</sequence>
<proteinExistence type="predicted"/>
<keyword evidence="1" id="KW-0472">Membrane</keyword>
<dbReference type="Pfam" id="PF04392">
    <property type="entry name" value="ABC_sub_bind"/>
    <property type="match status" value="1"/>
</dbReference>
<comment type="caution">
    <text evidence="2">The sequence shown here is derived from an EMBL/GenBank/DDBJ whole genome shotgun (WGS) entry which is preliminary data.</text>
</comment>
<gene>
    <name evidence="2" type="ORF">J2S07_000062</name>
</gene>
<dbReference type="PANTHER" id="PTHR35271:SF1">
    <property type="entry name" value="ABC TRANSPORTER, SUBSTRATE-BINDING LIPOPROTEIN"/>
    <property type="match status" value="1"/>
</dbReference>
<dbReference type="CDD" id="cd06325">
    <property type="entry name" value="PBP1_ABC_unchar_transporter"/>
    <property type="match status" value="1"/>
</dbReference>
<name>A0ABT9UYK0_9BACL</name>
<dbReference type="RefSeq" id="WP_307148394.1">
    <property type="nucleotide sequence ID" value="NZ_JAUSTU010000001.1"/>
</dbReference>
<evidence type="ECO:0000256" key="1">
    <source>
        <dbReference type="SAM" id="Phobius"/>
    </source>
</evidence>
<dbReference type="SUPFAM" id="SSF53822">
    <property type="entry name" value="Periplasmic binding protein-like I"/>
    <property type="match status" value="1"/>
</dbReference>
<dbReference type="Gene3D" id="3.40.50.2300">
    <property type="match status" value="2"/>
</dbReference>
<protein>
    <submittedName>
        <fullName evidence="2">ABC transport system substrate-binding protein</fullName>
    </submittedName>
</protein>
<evidence type="ECO:0000313" key="3">
    <source>
        <dbReference type="Proteomes" id="UP001231362"/>
    </source>
</evidence>
<dbReference type="Proteomes" id="UP001231362">
    <property type="component" value="Unassembled WGS sequence"/>
</dbReference>
<keyword evidence="3" id="KW-1185">Reference proteome</keyword>
<dbReference type="InterPro" id="IPR028082">
    <property type="entry name" value="Peripla_BP_I"/>
</dbReference>
<feature type="transmembrane region" description="Helical" evidence="1">
    <location>
        <begin position="6"/>
        <end position="23"/>
    </location>
</feature>